<keyword evidence="1" id="KW-0472">Membrane</keyword>
<dbReference type="CDD" id="cd06779">
    <property type="entry name" value="cpPDZ_Deg_HtrA-like"/>
    <property type="match status" value="1"/>
</dbReference>
<dbReference type="AlphaFoldDB" id="A0A2M8LEK9"/>
<gene>
    <name evidence="3" type="ORF">COV04_02905</name>
</gene>
<feature type="transmembrane region" description="Helical" evidence="1">
    <location>
        <begin position="20"/>
        <end position="41"/>
    </location>
</feature>
<dbReference type="SMART" id="SM00228">
    <property type="entry name" value="PDZ"/>
    <property type="match status" value="1"/>
</dbReference>
<evidence type="ECO:0000259" key="2">
    <source>
        <dbReference type="PROSITE" id="PS50106"/>
    </source>
</evidence>
<sequence>MPLTEIPTFPPKERTGIPLAILILIGLATGAAGAGLLLWFAPGLRRAEIPAGTQSVIVSSPGTVVVEEGSRINDIVKQSKAFMGAVYNVNSVIHIGDKNFYQKTAAKAAAISLTDDGWFGSIADVPIVVGDVISIQGEAHFITRIVKDTATPFVLLKVGDGTFSSARFMAAKDYMVGITVVATSPTSEAARMNITSVDVPRRAKDGITESSDTLSTVLGVTQNASVLVGSPVYSIGGDVVGLIDGGNNTAVIYPGDALRTLLDRVLRYDEPNRAQLGLRYAITTNVQSGSAEAFVYSASGSAVVAKSPAATAGLKAGDIIVSIDGKSAAESSNVFSILSSHIPGDQIVIKYMRGTETISKTVTLDSLSTGG</sequence>
<dbReference type="InterPro" id="IPR001478">
    <property type="entry name" value="PDZ"/>
</dbReference>
<dbReference type="Pfam" id="PF13180">
    <property type="entry name" value="PDZ_2"/>
    <property type="match status" value="1"/>
</dbReference>
<dbReference type="InterPro" id="IPR036034">
    <property type="entry name" value="PDZ_sf"/>
</dbReference>
<dbReference type="Gene3D" id="2.30.42.10">
    <property type="match status" value="1"/>
</dbReference>
<dbReference type="Proteomes" id="UP000231152">
    <property type="component" value="Unassembled WGS sequence"/>
</dbReference>
<organism evidence="3 4">
    <name type="scientific">Candidatus Uhrbacteria bacterium CG10_big_fil_rev_8_21_14_0_10_48_11</name>
    <dbReference type="NCBI Taxonomy" id="1975037"/>
    <lineage>
        <taxon>Bacteria</taxon>
        <taxon>Candidatus Uhriibacteriota</taxon>
    </lineage>
</organism>
<dbReference type="SUPFAM" id="SSF50156">
    <property type="entry name" value="PDZ domain-like"/>
    <property type="match status" value="1"/>
</dbReference>
<accession>A0A2M8LEK9</accession>
<comment type="caution">
    <text evidence="3">The sequence shown here is derived from an EMBL/GenBank/DDBJ whole genome shotgun (WGS) entry which is preliminary data.</text>
</comment>
<dbReference type="EMBL" id="PFET01000009">
    <property type="protein sequence ID" value="PJE75869.1"/>
    <property type="molecule type" value="Genomic_DNA"/>
</dbReference>
<dbReference type="PROSITE" id="PS50106">
    <property type="entry name" value="PDZ"/>
    <property type="match status" value="1"/>
</dbReference>
<evidence type="ECO:0000313" key="3">
    <source>
        <dbReference type="EMBL" id="PJE75869.1"/>
    </source>
</evidence>
<evidence type="ECO:0000313" key="4">
    <source>
        <dbReference type="Proteomes" id="UP000231152"/>
    </source>
</evidence>
<protein>
    <recommendedName>
        <fullName evidence="2">PDZ domain-containing protein</fullName>
    </recommendedName>
</protein>
<proteinExistence type="predicted"/>
<keyword evidence="1" id="KW-0812">Transmembrane</keyword>
<name>A0A2M8LEK9_9BACT</name>
<feature type="domain" description="PDZ" evidence="2">
    <location>
        <begin position="265"/>
        <end position="331"/>
    </location>
</feature>
<reference evidence="3 4" key="1">
    <citation type="submission" date="2017-09" db="EMBL/GenBank/DDBJ databases">
        <title>Depth-based differentiation of microbial function through sediment-hosted aquifers and enrichment of novel symbionts in the deep terrestrial subsurface.</title>
        <authorList>
            <person name="Probst A.J."/>
            <person name="Ladd B."/>
            <person name="Jarett J.K."/>
            <person name="Geller-Mcgrath D.E."/>
            <person name="Sieber C.M."/>
            <person name="Emerson J.B."/>
            <person name="Anantharaman K."/>
            <person name="Thomas B.C."/>
            <person name="Malmstrom R."/>
            <person name="Stieglmeier M."/>
            <person name="Klingl A."/>
            <person name="Woyke T."/>
            <person name="Ryan C.M."/>
            <person name="Banfield J.F."/>
        </authorList>
    </citation>
    <scope>NUCLEOTIDE SEQUENCE [LARGE SCALE GENOMIC DNA]</scope>
    <source>
        <strain evidence="3">CG10_big_fil_rev_8_21_14_0_10_48_11</strain>
    </source>
</reference>
<evidence type="ECO:0000256" key="1">
    <source>
        <dbReference type="SAM" id="Phobius"/>
    </source>
</evidence>
<keyword evidence="1" id="KW-1133">Transmembrane helix</keyword>